<reference evidence="9 10" key="1">
    <citation type="journal article" date="2019" name="Appl. Environ. Microbiol.">
        <title>Environmental Evidence and Genomic Insight of Iron-oxidizing Bacteria Preference Towards More Corrosion Resistant Stainless Steel at Higher Salinities.</title>
        <authorList>
            <person name="Garrison C.E."/>
            <person name="Price K.A."/>
            <person name="Field E.K."/>
        </authorList>
    </citation>
    <scope>NUCLEOTIDE SEQUENCE [LARGE SCALE GENOMIC DNA]</scope>
    <source>
        <strain evidence="9 10">P3</strain>
    </source>
</reference>
<feature type="signal peptide" evidence="7">
    <location>
        <begin position="1"/>
        <end position="26"/>
    </location>
</feature>
<sequence>MKQSTIAMAVAAVLLAGFSAADEATAGPESKCQACHTFDKGGKHKTGPNLFGIVGAKAGSTDFGKYSDALKNGNWSWNDENLKAWVCDSNSAIKSLTGDEHARTKMGKQNKCGDDGDAIVAYLNTLK</sequence>
<evidence type="ECO:0000256" key="3">
    <source>
        <dbReference type="ARBA" id="ARBA00022723"/>
    </source>
</evidence>
<evidence type="ECO:0000259" key="8">
    <source>
        <dbReference type="PROSITE" id="PS51007"/>
    </source>
</evidence>
<evidence type="ECO:0000256" key="2">
    <source>
        <dbReference type="ARBA" id="ARBA00022617"/>
    </source>
</evidence>
<dbReference type="GO" id="GO:0020037">
    <property type="term" value="F:heme binding"/>
    <property type="evidence" value="ECO:0007669"/>
    <property type="project" value="InterPro"/>
</dbReference>
<protein>
    <submittedName>
        <fullName evidence="9">C-type cytochrome</fullName>
    </submittedName>
</protein>
<keyword evidence="3 6" id="KW-0479">Metal-binding</keyword>
<feature type="domain" description="Cytochrome c" evidence="8">
    <location>
        <begin position="12"/>
        <end position="127"/>
    </location>
</feature>
<dbReference type="GO" id="GO:0009055">
    <property type="term" value="F:electron transfer activity"/>
    <property type="evidence" value="ECO:0007669"/>
    <property type="project" value="InterPro"/>
</dbReference>
<gene>
    <name evidence="9" type="ORF">FEF65_02195</name>
</gene>
<evidence type="ECO:0000256" key="4">
    <source>
        <dbReference type="ARBA" id="ARBA00022982"/>
    </source>
</evidence>
<organism evidence="9 10">
    <name type="scientific">Mariprofundus erugo</name>
    <dbReference type="NCBI Taxonomy" id="2528639"/>
    <lineage>
        <taxon>Bacteria</taxon>
        <taxon>Pseudomonadati</taxon>
        <taxon>Pseudomonadota</taxon>
        <taxon>Candidatius Mariprofundia</taxon>
        <taxon>Mariprofundales</taxon>
        <taxon>Mariprofundaceae</taxon>
        <taxon>Mariprofundus</taxon>
    </lineage>
</organism>
<dbReference type="Proteomes" id="UP000306585">
    <property type="component" value="Unassembled WGS sequence"/>
</dbReference>
<dbReference type="Gene3D" id="1.10.760.10">
    <property type="entry name" value="Cytochrome c-like domain"/>
    <property type="match status" value="1"/>
</dbReference>
<proteinExistence type="predicted"/>
<evidence type="ECO:0000256" key="6">
    <source>
        <dbReference type="PROSITE-ProRule" id="PRU00433"/>
    </source>
</evidence>
<keyword evidence="7" id="KW-0732">Signal</keyword>
<dbReference type="OrthoDB" id="5296246at2"/>
<keyword evidence="1" id="KW-0813">Transport</keyword>
<dbReference type="InterPro" id="IPR002327">
    <property type="entry name" value="Cyt_c_1A/1B"/>
</dbReference>
<keyword evidence="4" id="KW-0249">Electron transport</keyword>
<dbReference type="PANTHER" id="PTHR11961">
    <property type="entry name" value="CYTOCHROME C"/>
    <property type="match status" value="1"/>
</dbReference>
<evidence type="ECO:0000313" key="9">
    <source>
        <dbReference type="EMBL" id="TLS68784.1"/>
    </source>
</evidence>
<dbReference type="PROSITE" id="PS51007">
    <property type="entry name" value="CYTC"/>
    <property type="match status" value="1"/>
</dbReference>
<dbReference type="PRINTS" id="PR00604">
    <property type="entry name" value="CYTCHRMECIAB"/>
</dbReference>
<dbReference type="SUPFAM" id="SSF46626">
    <property type="entry name" value="Cytochrome c"/>
    <property type="match status" value="1"/>
</dbReference>
<comment type="caution">
    <text evidence="9">The sequence shown here is derived from an EMBL/GenBank/DDBJ whole genome shotgun (WGS) entry which is preliminary data.</text>
</comment>
<keyword evidence="2 6" id="KW-0349">Heme</keyword>
<accession>A0A5R9H1U4</accession>
<dbReference type="EMBL" id="VBRY01000002">
    <property type="protein sequence ID" value="TLS68784.1"/>
    <property type="molecule type" value="Genomic_DNA"/>
</dbReference>
<evidence type="ECO:0000256" key="1">
    <source>
        <dbReference type="ARBA" id="ARBA00022448"/>
    </source>
</evidence>
<keyword evidence="5 6" id="KW-0408">Iron</keyword>
<dbReference type="AlphaFoldDB" id="A0A5R9H1U4"/>
<dbReference type="GO" id="GO:0046872">
    <property type="term" value="F:metal ion binding"/>
    <property type="evidence" value="ECO:0007669"/>
    <property type="project" value="UniProtKB-KW"/>
</dbReference>
<dbReference type="InterPro" id="IPR009056">
    <property type="entry name" value="Cyt_c-like_dom"/>
</dbReference>
<evidence type="ECO:0000256" key="7">
    <source>
        <dbReference type="SAM" id="SignalP"/>
    </source>
</evidence>
<dbReference type="InterPro" id="IPR036909">
    <property type="entry name" value="Cyt_c-like_dom_sf"/>
</dbReference>
<name>A0A5R9H1U4_9PROT</name>
<keyword evidence="10" id="KW-1185">Reference proteome</keyword>
<evidence type="ECO:0000313" key="10">
    <source>
        <dbReference type="Proteomes" id="UP000306585"/>
    </source>
</evidence>
<feature type="chain" id="PRO_5024467038" evidence="7">
    <location>
        <begin position="27"/>
        <end position="127"/>
    </location>
</feature>
<evidence type="ECO:0000256" key="5">
    <source>
        <dbReference type="ARBA" id="ARBA00023004"/>
    </source>
</evidence>